<evidence type="ECO:0000313" key="2">
    <source>
        <dbReference type="EMBL" id="RUT31105.1"/>
    </source>
</evidence>
<keyword evidence="3" id="KW-1185">Reference proteome</keyword>
<feature type="transmembrane region" description="Helical" evidence="1">
    <location>
        <begin position="55"/>
        <end position="84"/>
    </location>
</feature>
<dbReference type="Proteomes" id="UP000281547">
    <property type="component" value="Unassembled WGS sequence"/>
</dbReference>
<proteinExistence type="predicted"/>
<name>A0A433XAK9_9HYPH</name>
<sequence length="153" mass="15806">MGLIEAIGASAPASALRTSFYVYPVVNAAHILALGMLVTSAILMDLRVLGLGRGIALPAVIAALRPVAITALVAALITGGLLFIVQPVTYAGNPAFLAKLALLALALLNAAAFTLSRAHLRPEHSLTRLMAGLSILLWLCVLLAGRFIGFLVG</sequence>
<reference evidence="2 3" key="1">
    <citation type="journal article" date="2016" name="Int. J. Syst. Evol. Microbiol.">
        <title>Arsenicitalea aurantiaca gen. nov., sp. nov., a new member of the family Hyphomicrobiaceae, isolated from high-arsenic sediment.</title>
        <authorList>
            <person name="Mu Y."/>
            <person name="Zhou L."/>
            <person name="Zeng X.C."/>
            <person name="Liu L."/>
            <person name="Pan Y."/>
            <person name="Chen X."/>
            <person name="Wang J."/>
            <person name="Li S."/>
            <person name="Li W.J."/>
            <person name="Wang Y."/>
        </authorList>
    </citation>
    <scope>NUCLEOTIDE SEQUENCE [LARGE SCALE GENOMIC DNA]</scope>
    <source>
        <strain evidence="2 3">42-50</strain>
    </source>
</reference>
<dbReference type="EMBL" id="RZNJ01000003">
    <property type="protein sequence ID" value="RUT31105.1"/>
    <property type="molecule type" value="Genomic_DNA"/>
</dbReference>
<keyword evidence="1" id="KW-0812">Transmembrane</keyword>
<evidence type="ECO:0000313" key="3">
    <source>
        <dbReference type="Proteomes" id="UP000281547"/>
    </source>
</evidence>
<feature type="transmembrane region" description="Helical" evidence="1">
    <location>
        <begin position="128"/>
        <end position="152"/>
    </location>
</feature>
<protein>
    <recommendedName>
        <fullName evidence="4">DUF2214 domain-containing protein</fullName>
    </recommendedName>
</protein>
<dbReference type="RefSeq" id="WP_127188351.1">
    <property type="nucleotide sequence ID" value="NZ_RZNJ01000003.1"/>
</dbReference>
<feature type="transmembrane region" description="Helical" evidence="1">
    <location>
        <begin position="96"/>
        <end position="116"/>
    </location>
</feature>
<keyword evidence="1" id="KW-0472">Membrane</keyword>
<feature type="transmembrane region" description="Helical" evidence="1">
    <location>
        <begin position="20"/>
        <end position="43"/>
    </location>
</feature>
<accession>A0A433XAK9</accession>
<evidence type="ECO:0000256" key="1">
    <source>
        <dbReference type="SAM" id="Phobius"/>
    </source>
</evidence>
<evidence type="ECO:0008006" key="4">
    <source>
        <dbReference type="Google" id="ProtNLM"/>
    </source>
</evidence>
<comment type="caution">
    <text evidence="2">The sequence shown here is derived from an EMBL/GenBank/DDBJ whole genome shotgun (WGS) entry which is preliminary data.</text>
</comment>
<keyword evidence="1" id="KW-1133">Transmembrane helix</keyword>
<organism evidence="2 3">
    <name type="scientific">Arsenicitalea aurantiaca</name>
    <dbReference type="NCBI Taxonomy" id="1783274"/>
    <lineage>
        <taxon>Bacteria</taxon>
        <taxon>Pseudomonadati</taxon>
        <taxon>Pseudomonadota</taxon>
        <taxon>Alphaproteobacteria</taxon>
        <taxon>Hyphomicrobiales</taxon>
        <taxon>Devosiaceae</taxon>
        <taxon>Arsenicitalea</taxon>
    </lineage>
</organism>
<dbReference type="OrthoDB" id="118399at2"/>
<dbReference type="AlphaFoldDB" id="A0A433XAK9"/>
<gene>
    <name evidence="2" type="ORF">EMQ25_09535</name>
</gene>